<keyword evidence="1" id="KW-0175">Coiled coil</keyword>
<organism evidence="4 5">
    <name type="scientific">Oesophagostomum dentatum</name>
    <name type="common">Nodular worm</name>
    <dbReference type="NCBI Taxonomy" id="61180"/>
    <lineage>
        <taxon>Eukaryota</taxon>
        <taxon>Metazoa</taxon>
        <taxon>Ecdysozoa</taxon>
        <taxon>Nematoda</taxon>
        <taxon>Chromadorea</taxon>
        <taxon>Rhabditida</taxon>
        <taxon>Rhabditina</taxon>
        <taxon>Rhabditomorpha</taxon>
        <taxon>Strongyloidea</taxon>
        <taxon>Strongylidae</taxon>
        <taxon>Oesophagostomum</taxon>
    </lineage>
</organism>
<keyword evidence="5" id="KW-1185">Reference proteome</keyword>
<accession>A0A0B1SV09</accession>
<evidence type="ECO:0000259" key="3">
    <source>
        <dbReference type="PROSITE" id="PS50128"/>
    </source>
</evidence>
<sequence>MCDEERYRDLGSGEDQTKEEEERRPKKAEIAFDYGTTANGNGDADDTKSEDSDSEAEPFEPPPGVKLPLGLAVPDNQKQNHIIERTALFVVTKGPQMEIVIKAKQRNNTAQFGFLEFDHVLHPYYKYLSKLIREKKYIPNFAKSAKNAESQENSAGASSSSEKNGAKKSNALTALAEDFPLVNIVFLESDTDSDSDCELHPSLLSAYRKRERSPDLIDAAENAAGPRRRPASPSPPPISAHREDYDMSKSNDIYASLFKSLKQVSTEREEAEKRVKEQQEIKKHIIASAPPPPDEEYRAWWLSFYGTPCPYSCPQPMVPPPPDLQPIIASYAEFVARNGAEAELELRDRVDLQLHFMHPTSHHFSYYQHLVRMCQWELSQKLLEEPTVAEQAEVTGTEAGTTGEAENPTTSDGTAETPAAA</sequence>
<dbReference type="OrthoDB" id="5836667at2759"/>
<dbReference type="InterPro" id="IPR000061">
    <property type="entry name" value="Surp"/>
</dbReference>
<proteinExistence type="predicted"/>
<dbReference type="Proteomes" id="UP000053660">
    <property type="component" value="Unassembled WGS sequence"/>
</dbReference>
<dbReference type="SUPFAM" id="SSF109905">
    <property type="entry name" value="Surp module (SWAP domain)"/>
    <property type="match status" value="2"/>
</dbReference>
<dbReference type="PANTHER" id="PTHR13161:SF15">
    <property type="entry name" value="SPLICING FACTOR, SUPPRESSOR OF WHITE-APRICOT HOMOLOG"/>
    <property type="match status" value="1"/>
</dbReference>
<dbReference type="PANTHER" id="PTHR13161">
    <property type="entry name" value="SPLICING FACTOR SUPPRESSOR OF WHITE APRICOT"/>
    <property type="match status" value="1"/>
</dbReference>
<dbReference type="GO" id="GO:0003723">
    <property type="term" value="F:RNA binding"/>
    <property type="evidence" value="ECO:0007669"/>
    <property type="project" value="InterPro"/>
</dbReference>
<evidence type="ECO:0000313" key="5">
    <source>
        <dbReference type="Proteomes" id="UP000053660"/>
    </source>
</evidence>
<feature type="compositionally biased region" description="Low complexity" evidence="2">
    <location>
        <begin position="388"/>
        <end position="406"/>
    </location>
</feature>
<dbReference type="SMART" id="SM00648">
    <property type="entry name" value="SWAP"/>
    <property type="match status" value="2"/>
</dbReference>
<feature type="region of interest" description="Disordered" evidence="2">
    <location>
        <begin position="1"/>
        <end position="66"/>
    </location>
</feature>
<feature type="coiled-coil region" evidence="1">
    <location>
        <begin position="254"/>
        <end position="281"/>
    </location>
</feature>
<name>A0A0B1SV09_OESDE</name>
<dbReference type="Pfam" id="PF01805">
    <property type="entry name" value="Surp"/>
    <property type="match status" value="2"/>
</dbReference>
<evidence type="ECO:0000256" key="1">
    <source>
        <dbReference type="SAM" id="Coils"/>
    </source>
</evidence>
<feature type="domain" description="SURP motif" evidence="3">
    <location>
        <begin position="327"/>
        <end position="367"/>
    </location>
</feature>
<dbReference type="InterPro" id="IPR035967">
    <property type="entry name" value="SWAP/Surp_sf"/>
</dbReference>
<dbReference type="InterPro" id="IPR040397">
    <property type="entry name" value="SWAP"/>
</dbReference>
<dbReference type="EMBL" id="KN558722">
    <property type="protein sequence ID" value="KHJ87035.1"/>
    <property type="molecule type" value="Genomic_DNA"/>
</dbReference>
<feature type="region of interest" description="Disordered" evidence="2">
    <location>
        <begin position="220"/>
        <end position="244"/>
    </location>
</feature>
<feature type="compositionally biased region" description="Basic and acidic residues" evidence="2">
    <location>
        <begin position="20"/>
        <end position="30"/>
    </location>
</feature>
<reference evidence="4 5" key="1">
    <citation type="submission" date="2014-03" db="EMBL/GenBank/DDBJ databases">
        <title>Draft genome of the hookworm Oesophagostomum dentatum.</title>
        <authorList>
            <person name="Mitreva M."/>
        </authorList>
    </citation>
    <scope>NUCLEOTIDE SEQUENCE [LARGE SCALE GENOMIC DNA]</scope>
    <source>
        <strain evidence="4 5">OD-Hann</strain>
    </source>
</reference>
<evidence type="ECO:0000256" key="2">
    <source>
        <dbReference type="SAM" id="MobiDB-lite"/>
    </source>
</evidence>
<feature type="region of interest" description="Disordered" evidence="2">
    <location>
        <begin position="146"/>
        <end position="165"/>
    </location>
</feature>
<protein>
    <submittedName>
        <fullName evidence="4">Surp module</fullName>
    </submittedName>
</protein>
<feature type="domain" description="SURP motif" evidence="3">
    <location>
        <begin position="82"/>
        <end position="125"/>
    </location>
</feature>
<gene>
    <name evidence="4" type="ORF">OESDEN_13198</name>
</gene>
<dbReference type="PROSITE" id="PS50128">
    <property type="entry name" value="SURP"/>
    <property type="match status" value="2"/>
</dbReference>
<evidence type="ECO:0000313" key="4">
    <source>
        <dbReference type="EMBL" id="KHJ87035.1"/>
    </source>
</evidence>
<feature type="non-terminal residue" evidence="4">
    <location>
        <position position="421"/>
    </location>
</feature>
<feature type="region of interest" description="Disordered" evidence="2">
    <location>
        <begin position="387"/>
        <end position="421"/>
    </location>
</feature>
<feature type="compositionally biased region" description="Low complexity" evidence="2">
    <location>
        <begin position="147"/>
        <end position="165"/>
    </location>
</feature>
<dbReference type="AlphaFoldDB" id="A0A0B1SV09"/>
<dbReference type="GO" id="GO:0000395">
    <property type="term" value="P:mRNA 5'-splice site recognition"/>
    <property type="evidence" value="ECO:0007669"/>
    <property type="project" value="TreeGrafter"/>
</dbReference>
<dbReference type="Gene3D" id="1.10.10.790">
    <property type="entry name" value="Surp module"/>
    <property type="match status" value="2"/>
</dbReference>
<feature type="compositionally biased region" description="Basic and acidic residues" evidence="2">
    <location>
        <begin position="1"/>
        <end position="11"/>
    </location>
</feature>